<comment type="caution">
    <text evidence="3">The sequence shown here is derived from an EMBL/GenBank/DDBJ whole genome shotgun (WGS) entry which is preliminary data.</text>
</comment>
<keyword evidence="2" id="KW-1133">Transmembrane helix</keyword>
<evidence type="ECO:0000313" key="3">
    <source>
        <dbReference type="EMBL" id="KAJ2894612.1"/>
    </source>
</evidence>
<evidence type="ECO:0000256" key="2">
    <source>
        <dbReference type="SAM" id="Phobius"/>
    </source>
</evidence>
<keyword evidence="4" id="KW-1185">Reference proteome</keyword>
<dbReference type="Proteomes" id="UP001201980">
    <property type="component" value="Unassembled WGS sequence"/>
</dbReference>
<dbReference type="AlphaFoldDB" id="A0AAD5RMR2"/>
<name>A0AAD5RMR2_9PEZI</name>
<feature type="transmembrane region" description="Helical" evidence="2">
    <location>
        <begin position="113"/>
        <end position="142"/>
    </location>
</feature>
<feature type="transmembrane region" description="Helical" evidence="2">
    <location>
        <begin position="48"/>
        <end position="70"/>
    </location>
</feature>
<keyword evidence="2" id="KW-0472">Membrane</keyword>
<feature type="transmembrane region" description="Helical" evidence="2">
    <location>
        <begin position="487"/>
        <end position="510"/>
    </location>
</feature>
<accession>A0AAD5RMR2</accession>
<protein>
    <submittedName>
        <fullName evidence="3">Uncharacterized protein</fullName>
    </submittedName>
</protein>
<dbReference type="EMBL" id="JAKWBI020000474">
    <property type="protein sequence ID" value="KAJ2894612.1"/>
    <property type="molecule type" value="Genomic_DNA"/>
</dbReference>
<sequence length="599" mass="64677">MVVPTAPQPSSTYQLWKVFSLPGSDGGSTTAFAVESDIADKIISTYTVLVKASLISLWSIGTAAVFFSMLRQSKSDHLTASIWNHRASITNQLADVLTVGFARIRKSKSYSKWPLPLGVASSVLVALAAQAALSILIAPLLVLDHAAPVNPSSIFMPAISQLRSQAAKRVELKAQTALRAAGAALVAEDGISNRVGIHPHAASDRGDGEKDLQFDYDYHVTGAEMGLQKVPGLKMFIEGSCRTEYDWYINSTVGSSGYVYDTYAPFGNESNLVNVSRSDGWIPMARFTTGPETQSSAQGNWTWSAIVSSVGRQSFEAGDDPWYRTEEDPDATSNDPQYIIRGGRPALSCWQSSLWGYGGQNQTLTRISRLPGINETLSDDINRVLLRFFDEPLIVTISLGLGAAALSTSEGAWGSSFNAAESSIENDLTRLLMSAYIASANVFTDLTLVRDRFKNELDNELNITADGVALEGAEEFVVWSSNAVSTLSLAGIIAIPLVTLLLWGILWLLLRKTVLRSVDQVYDAGLIFKTLARDADMLIANKKWQKRLSLDGMSGGASDKGDGGSTRVNSGVPAETNPLMKNEVRVSSQSLYSRLNPPG</sequence>
<reference evidence="3" key="1">
    <citation type="submission" date="2022-07" db="EMBL/GenBank/DDBJ databases">
        <title>Draft genome sequence of Zalerion maritima ATCC 34329, a (micro)plastics degrading marine fungus.</title>
        <authorList>
            <person name="Paco A."/>
            <person name="Goncalves M.F.M."/>
            <person name="Rocha-Santos T.A.P."/>
            <person name="Alves A."/>
        </authorList>
    </citation>
    <scope>NUCLEOTIDE SEQUENCE</scope>
    <source>
        <strain evidence="3">ATCC 34329</strain>
    </source>
</reference>
<evidence type="ECO:0000256" key="1">
    <source>
        <dbReference type="SAM" id="MobiDB-lite"/>
    </source>
</evidence>
<evidence type="ECO:0000313" key="4">
    <source>
        <dbReference type="Proteomes" id="UP001201980"/>
    </source>
</evidence>
<organism evidence="3 4">
    <name type="scientific">Zalerion maritima</name>
    <dbReference type="NCBI Taxonomy" id="339359"/>
    <lineage>
        <taxon>Eukaryota</taxon>
        <taxon>Fungi</taxon>
        <taxon>Dikarya</taxon>
        <taxon>Ascomycota</taxon>
        <taxon>Pezizomycotina</taxon>
        <taxon>Sordariomycetes</taxon>
        <taxon>Lulworthiomycetidae</taxon>
        <taxon>Lulworthiales</taxon>
        <taxon>Lulworthiaceae</taxon>
        <taxon>Zalerion</taxon>
    </lineage>
</organism>
<feature type="region of interest" description="Disordered" evidence="1">
    <location>
        <begin position="554"/>
        <end position="579"/>
    </location>
</feature>
<gene>
    <name evidence="3" type="ORF">MKZ38_007380</name>
</gene>
<keyword evidence="2" id="KW-0812">Transmembrane</keyword>
<proteinExistence type="predicted"/>